<evidence type="ECO:0000313" key="6">
    <source>
        <dbReference type="EMBL" id="KAK4729861.1"/>
    </source>
</evidence>
<dbReference type="PROSITE" id="PS51742">
    <property type="entry name" value="PPC"/>
    <property type="match status" value="1"/>
</dbReference>
<accession>A0AAV9LVX8</accession>
<reference evidence="6 7" key="1">
    <citation type="submission" date="2023-10" db="EMBL/GenBank/DDBJ databases">
        <title>Genome-Wide Identification Analysis in wild type Solanum Pinnatisectum Reveals Some Genes Defensing Phytophthora Infestans.</title>
        <authorList>
            <person name="Sun C."/>
        </authorList>
    </citation>
    <scope>NUCLEOTIDE SEQUENCE [LARGE SCALE GENOMIC DNA]</scope>
    <source>
        <strain evidence="6">LQN</strain>
        <tissue evidence="6">Leaf</tissue>
    </source>
</reference>
<organism evidence="6 7">
    <name type="scientific">Solanum pinnatisectum</name>
    <name type="common">tansyleaf nightshade</name>
    <dbReference type="NCBI Taxonomy" id="50273"/>
    <lineage>
        <taxon>Eukaryota</taxon>
        <taxon>Viridiplantae</taxon>
        <taxon>Streptophyta</taxon>
        <taxon>Embryophyta</taxon>
        <taxon>Tracheophyta</taxon>
        <taxon>Spermatophyta</taxon>
        <taxon>Magnoliopsida</taxon>
        <taxon>eudicotyledons</taxon>
        <taxon>Gunneridae</taxon>
        <taxon>Pentapetalae</taxon>
        <taxon>asterids</taxon>
        <taxon>lamiids</taxon>
        <taxon>Solanales</taxon>
        <taxon>Solanaceae</taxon>
        <taxon>Solanoideae</taxon>
        <taxon>Solaneae</taxon>
        <taxon>Solanum</taxon>
    </lineage>
</organism>
<gene>
    <name evidence="6" type="ORF">R3W88_022849</name>
</gene>
<evidence type="ECO:0000256" key="1">
    <source>
        <dbReference type="ARBA" id="ARBA00023015"/>
    </source>
</evidence>
<sequence>MIPANIIFHQPQQQKKIGRPKPSEKFLNHEESSAGGDFTVVSSSKIPAKKPFGRPLCFGNKWTWHLISVHIGEDIVGKLITFLQQGPRPRAVCIISATGVVCSVKLREYVSQYDSISLSGSLLLPDNNDRLEITGGLSVLLSRPDGSNICGIIAKMLKTSFLVEHLQLVDFPGLSRQLTANLNRQNLGTG</sequence>
<evidence type="ECO:0000256" key="3">
    <source>
        <dbReference type="ARBA" id="ARBA00023163"/>
    </source>
</evidence>
<evidence type="ECO:0000256" key="4">
    <source>
        <dbReference type="RuleBase" id="RU367031"/>
    </source>
</evidence>
<evidence type="ECO:0000259" key="5">
    <source>
        <dbReference type="PROSITE" id="PS51742"/>
    </source>
</evidence>
<comment type="function">
    <text evidence="4">Transcription factor that specifically binds AT-rich DNA sequences related to the nuclear matrix attachment regions (MARs).</text>
</comment>
<dbReference type="CDD" id="cd11378">
    <property type="entry name" value="DUF296"/>
    <property type="match status" value="1"/>
</dbReference>
<dbReference type="SUPFAM" id="SSF117856">
    <property type="entry name" value="AF0104/ALDC/Ptd012-like"/>
    <property type="match status" value="1"/>
</dbReference>
<keyword evidence="7" id="KW-1185">Reference proteome</keyword>
<dbReference type="EMBL" id="JAWPEI010000004">
    <property type="protein sequence ID" value="KAK4729861.1"/>
    <property type="molecule type" value="Genomic_DNA"/>
</dbReference>
<protein>
    <recommendedName>
        <fullName evidence="4">AT-hook motif nuclear-localized protein</fullName>
    </recommendedName>
</protein>
<name>A0AAV9LVX8_9SOLN</name>
<evidence type="ECO:0000313" key="7">
    <source>
        <dbReference type="Proteomes" id="UP001311915"/>
    </source>
</evidence>
<keyword evidence="4" id="KW-0539">Nucleus</keyword>
<keyword evidence="1 4" id="KW-0805">Transcription regulation</keyword>
<keyword evidence="3 4" id="KW-0804">Transcription</keyword>
<feature type="domain" description="PPC" evidence="5">
    <location>
        <begin position="58"/>
        <end position="190"/>
    </location>
</feature>
<proteinExistence type="predicted"/>
<dbReference type="Pfam" id="PF03479">
    <property type="entry name" value="PCC"/>
    <property type="match status" value="1"/>
</dbReference>
<comment type="caution">
    <text evidence="6">The sequence shown here is derived from an EMBL/GenBank/DDBJ whole genome shotgun (WGS) entry which is preliminary data.</text>
</comment>
<dbReference type="InterPro" id="IPR005175">
    <property type="entry name" value="PPC_dom"/>
</dbReference>
<dbReference type="Gene3D" id="3.30.1330.80">
    <property type="entry name" value="Hypothetical protein, similar to alpha- acetolactate decarboxylase, domain 2"/>
    <property type="match status" value="1"/>
</dbReference>
<dbReference type="PANTHER" id="PTHR31500">
    <property type="entry name" value="AT-HOOK MOTIF NUCLEAR-LOCALIZED PROTEIN 9"/>
    <property type="match status" value="1"/>
</dbReference>
<dbReference type="AlphaFoldDB" id="A0AAV9LVX8"/>
<comment type="subcellular location">
    <subcellularLocation>
        <location evidence="4">Nucleus</location>
    </subcellularLocation>
</comment>
<keyword evidence="2 4" id="KW-0238">DNA-binding</keyword>
<dbReference type="GO" id="GO:0005634">
    <property type="term" value="C:nucleus"/>
    <property type="evidence" value="ECO:0007669"/>
    <property type="project" value="UniProtKB-SubCell"/>
</dbReference>
<dbReference type="Proteomes" id="UP001311915">
    <property type="component" value="Unassembled WGS sequence"/>
</dbReference>
<dbReference type="GO" id="GO:0003680">
    <property type="term" value="F:minor groove of adenine-thymine-rich DNA binding"/>
    <property type="evidence" value="ECO:0007669"/>
    <property type="project" value="UniProtKB-UniRule"/>
</dbReference>
<dbReference type="InterPro" id="IPR039605">
    <property type="entry name" value="AHL"/>
</dbReference>
<dbReference type="PANTHER" id="PTHR31500:SF110">
    <property type="entry name" value="AT-HOOK MOTIF NUCLEAR-LOCALIZED PROTEIN"/>
    <property type="match status" value="1"/>
</dbReference>
<comment type="domain">
    <text evidence="4">The PPC domain mediates interactions between AHL proteins.</text>
</comment>
<evidence type="ECO:0000256" key="2">
    <source>
        <dbReference type="ARBA" id="ARBA00023125"/>
    </source>
</evidence>